<proteinExistence type="predicted"/>
<protein>
    <submittedName>
        <fullName evidence="1">Uncharacterized protein</fullName>
    </submittedName>
</protein>
<name>A0ABR8E318_9NOSO</name>
<evidence type="ECO:0000313" key="1">
    <source>
        <dbReference type="EMBL" id="MBD2535954.1"/>
    </source>
</evidence>
<keyword evidence="2" id="KW-1185">Reference proteome</keyword>
<evidence type="ECO:0000313" key="2">
    <source>
        <dbReference type="Proteomes" id="UP000623440"/>
    </source>
</evidence>
<reference evidence="1 2" key="1">
    <citation type="journal article" date="2020" name="ISME J.">
        <title>Comparative genomics reveals insights into cyanobacterial evolution and habitat adaptation.</title>
        <authorList>
            <person name="Chen M.Y."/>
            <person name="Teng W.K."/>
            <person name="Zhao L."/>
            <person name="Hu C.X."/>
            <person name="Zhou Y.K."/>
            <person name="Han B.P."/>
            <person name="Song L.R."/>
            <person name="Shu W.S."/>
        </authorList>
    </citation>
    <scope>NUCLEOTIDE SEQUENCE [LARGE SCALE GENOMIC DNA]</scope>
    <source>
        <strain evidence="1 2">FACHB-838</strain>
    </source>
</reference>
<dbReference type="Proteomes" id="UP000623440">
    <property type="component" value="Unassembled WGS sequence"/>
</dbReference>
<dbReference type="RefSeq" id="WP_190946735.1">
    <property type="nucleotide sequence ID" value="NZ_JACJSI010000362.1"/>
</dbReference>
<organism evidence="1 2">
    <name type="scientific">Nostoc flagelliforme FACHB-838</name>
    <dbReference type="NCBI Taxonomy" id="2692904"/>
    <lineage>
        <taxon>Bacteria</taxon>
        <taxon>Bacillati</taxon>
        <taxon>Cyanobacteriota</taxon>
        <taxon>Cyanophyceae</taxon>
        <taxon>Nostocales</taxon>
        <taxon>Nostocaceae</taxon>
        <taxon>Nostoc</taxon>
    </lineage>
</organism>
<gene>
    <name evidence="1" type="ORF">H6G97_44180</name>
</gene>
<dbReference type="EMBL" id="JACJSI010000362">
    <property type="protein sequence ID" value="MBD2535954.1"/>
    <property type="molecule type" value="Genomic_DNA"/>
</dbReference>
<sequence>MVTEIKLGLCNPPEPIYLFVNQGEVDGESYVWDKFNINQDNKIPVIQRALTGYLSELQLTTKEFKGKDNLKLDIVISADELYIVRTGIETNFAKSFLLAASIVQDFSKPLIIVANAGDENTVFCNLYDAATKTKIYREWSRDLDWARIIRDIQSLLGATSNSIPEPPLTPPKLSVVPQSVHPQDLRVKNIRTLLDYPLDLVREWLQFQDVVRPSLLDINQINELIKTMCLAWAADKCDHPNHAESDYQKLVVDAVARGMDELTAINGWMQQVQAVKTGAV</sequence>
<comment type="caution">
    <text evidence="1">The sequence shown here is derived from an EMBL/GenBank/DDBJ whole genome shotgun (WGS) entry which is preliminary data.</text>
</comment>
<accession>A0ABR8E318</accession>